<feature type="chain" id="PRO_5003442174" evidence="2">
    <location>
        <begin position="26"/>
        <end position="292"/>
    </location>
</feature>
<dbReference type="RefSeq" id="WP_197334250.1">
    <property type="nucleotide sequence ID" value="NZ_CP115945.1"/>
</dbReference>
<organism evidence="3">
    <name type="scientific">Ralstonia syzygii R24</name>
    <dbReference type="NCBI Taxonomy" id="907261"/>
    <lineage>
        <taxon>Bacteria</taxon>
        <taxon>Pseudomonadati</taxon>
        <taxon>Pseudomonadota</taxon>
        <taxon>Betaproteobacteria</taxon>
        <taxon>Burkholderiales</taxon>
        <taxon>Burkholderiaceae</taxon>
        <taxon>Ralstonia</taxon>
        <taxon>Ralstonia solanacearum species complex</taxon>
    </lineage>
</organism>
<protein>
    <submittedName>
        <fullName evidence="3">Uncharacterized protein</fullName>
    </submittedName>
</protein>
<name>G3AC85_9RALS</name>
<accession>G3AC85</accession>
<evidence type="ECO:0000256" key="1">
    <source>
        <dbReference type="SAM" id="MobiDB-lite"/>
    </source>
</evidence>
<reference evidence="3" key="2">
    <citation type="submission" date="2011-04" db="EMBL/GenBank/DDBJ databases">
        <authorList>
            <person name="Genoscope - CEA"/>
        </authorList>
    </citation>
    <scope>NUCLEOTIDE SEQUENCE</scope>
    <source>
        <strain evidence="3">R24</strain>
    </source>
</reference>
<gene>
    <name evidence="3" type="ORF">RALSY_mp30484</name>
</gene>
<evidence type="ECO:0000313" key="3">
    <source>
        <dbReference type="EMBL" id="CCA87164.1"/>
    </source>
</evidence>
<keyword evidence="2" id="KW-0732">Signal</keyword>
<dbReference type="AlphaFoldDB" id="G3AC85"/>
<evidence type="ECO:0000256" key="2">
    <source>
        <dbReference type="SAM" id="SignalP"/>
    </source>
</evidence>
<sequence length="292" mass="31151">MKQKFRYSFAPVLAVAAMVASNVYAQNNAPVKVTAWGMHHGGQVVYKYDVQNSGTSPINRFVIGLNPAGTSAGALELSVAPNYTGTPFWLPPEAAHSPNGWGALMKYEEGSQTFGIEWIEAGYNKSLRPGTPQESGSPAIMNPPNSIPAGATWNQFSVILGKPDFAYVQGHATVEYSGDNIVVPIIKGDKQPPVVQMQGTATPAGVHYVIEPNLLIKDDVDPAPEHTTTLTRRDTATGGNVENLPAPKHLKQFRVTAFPGKTYTLTVTAQDASGNTGSASYSWSIPQKGAAR</sequence>
<feature type="region of interest" description="Disordered" evidence="1">
    <location>
        <begin position="271"/>
        <end position="292"/>
    </location>
</feature>
<reference evidence="3" key="1">
    <citation type="journal article" date="2011" name="PLoS ONE">
        <title>Ralstonia syzygii, the Blood Disease Bacterium and some Asian R. solanacearum strains form a single genomic species despite divergent lifestyles.</title>
        <authorList>
            <person name="Remenant B."/>
            <person name="de Cambiaire J.C."/>
            <person name="Cellier G."/>
            <person name="Jacobs J.M."/>
            <person name="Mangenot S."/>
            <person name="Barbe V."/>
            <person name="Lajus A."/>
            <person name="Vallenet D."/>
            <person name="Medigue C."/>
            <person name="Fegan M."/>
            <person name="Allen C."/>
            <person name="Prior P."/>
        </authorList>
    </citation>
    <scope>NUCLEOTIDE SEQUENCE</scope>
    <source>
        <strain evidence="3">R24</strain>
    </source>
</reference>
<feature type="compositionally biased region" description="Polar residues" evidence="1">
    <location>
        <begin position="271"/>
        <end position="285"/>
    </location>
</feature>
<feature type="signal peptide" evidence="2">
    <location>
        <begin position="1"/>
        <end position="25"/>
    </location>
</feature>
<dbReference type="EMBL" id="FR854092">
    <property type="protein sequence ID" value="CCA87164.1"/>
    <property type="molecule type" value="Genomic_DNA"/>
</dbReference>
<feature type="region of interest" description="Disordered" evidence="1">
    <location>
        <begin position="219"/>
        <end position="245"/>
    </location>
</feature>
<proteinExistence type="predicted"/>